<reference evidence="2 3" key="1">
    <citation type="submission" date="2016-10" db="EMBL/GenBank/DDBJ databases">
        <authorList>
            <person name="de Groot N.N."/>
        </authorList>
    </citation>
    <scope>NUCLEOTIDE SEQUENCE [LARGE SCALE GENOMIC DNA]</scope>
    <source>
        <strain evidence="2 3">CGMCC 1.8891</strain>
    </source>
</reference>
<keyword evidence="1" id="KW-1133">Transmembrane helix</keyword>
<dbReference type="AlphaFoldDB" id="A0A1I3X7K5"/>
<accession>A0A1I3X7K5</accession>
<dbReference type="Proteomes" id="UP000183299">
    <property type="component" value="Unassembled WGS sequence"/>
</dbReference>
<gene>
    <name evidence="2" type="ORF">SAMN04488138_14110</name>
</gene>
<proteinExistence type="predicted"/>
<sequence>MVRSFLHKISRLYKERPKEFWRFTIICVGVEMFALYLLIWRPDWWVESRRYSVFSTWIPPIALPIAYVWGIVTFDYNKK</sequence>
<evidence type="ECO:0000313" key="3">
    <source>
        <dbReference type="Proteomes" id="UP000183299"/>
    </source>
</evidence>
<keyword evidence="1" id="KW-0812">Transmembrane</keyword>
<protein>
    <submittedName>
        <fullName evidence="2">Uncharacterized protein</fullName>
    </submittedName>
</protein>
<keyword evidence="1" id="KW-0472">Membrane</keyword>
<evidence type="ECO:0000313" key="2">
    <source>
        <dbReference type="EMBL" id="SFK15269.1"/>
    </source>
</evidence>
<keyword evidence="3" id="KW-1185">Reference proteome</keyword>
<evidence type="ECO:0000256" key="1">
    <source>
        <dbReference type="SAM" id="Phobius"/>
    </source>
</evidence>
<feature type="transmembrane region" description="Helical" evidence="1">
    <location>
        <begin position="20"/>
        <end position="39"/>
    </location>
</feature>
<dbReference type="EMBL" id="FORY01000041">
    <property type="protein sequence ID" value="SFK15269.1"/>
    <property type="molecule type" value="Genomic_DNA"/>
</dbReference>
<feature type="transmembrane region" description="Helical" evidence="1">
    <location>
        <begin position="51"/>
        <end position="74"/>
    </location>
</feature>
<name>A0A1I3X7K5_9RHOB</name>
<organism evidence="2 3">
    <name type="scientific">Celeribacter halophilus</name>
    <dbReference type="NCBI Taxonomy" id="576117"/>
    <lineage>
        <taxon>Bacteria</taxon>
        <taxon>Pseudomonadati</taxon>
        <taxon>Pseudomonadota</taxon>
        <taxon>Alphaproteobacteria</taxon>
        <taxon>Rhodobacterales</taxon>
        <taxon>Roseobacteraceae</taxon>
        <taxon>Celeribacter</taxon>
    </lineage>
</organism>